<gene>
    <name evidence="1" type="ORF">LrDSM24759_06390</name>
</gene>
<name>A0A2Z6TCZ4_9LACO</name>
<dbReference type="EMBL" id="BFBY01000003">
    <property type="protein sequence ID" value="GBG04725.1"/>
    <property type="molecule type" value="Genomic_DNA"/>
</dbReference>
<organism evidence="1 2">
    <name type="scientific">Lactobacillus rodentium</name>
    <dbReference type="NCBI Taxonomy" id="947835"/>
    <lineage>
        <taxon>Bacteria</taxon>
        <taxon>Bacillati</taxon>
        <taxon>Bacillota</taxon>
        <taxon>Bacilli</taxon>
        <taxon>Lactobacillales</taxon>
        <taxon>Lactobacillaceae</taxon>
        <taxon>Lactobacillus</taxon>
    </lineage>
</organism>
<accession>A0A2Z6TCZ4</accession>
<sequence length="44" mass="5138">MMEPKLWLSYGGNRGMKIVSLILAIFYCLDNLRSNQVIVFLLYN</sequence>
<protein>
    <submittedName>
        <fullName evidence="1">Uncharacterized protein</fullName>
    </submittedName>
</protein>
<evidence type="ECO:0000313" key="2">
    <source>
        <dbReference type="Proteomes" id="UP000257317"/>
    </source>
</evidence>
<evidence type="ECO:0000313" key="1">
    <source>
        <dbReference type="EMBL" id="GBG04725.1"/>
    </source>
</evidence>
<proteinExistence type="predicted"/>
<comment type="caution">
    <text evidence="1">The sequence shown here is derived from an EMBL/GenBank/DDBJ whole genome shotgun (WGS) entry which is preliminary data.</text>
</comment>
<dbReference type="Proteomes" id="UP000257317">
    <property type="component" value="Unassembled WGS sequence"/>
</dbReference>
<reference evidence="2" key="1">
    <citation type="submission" date="2018-03" db="EMBL/GenBank/DDBJ databases">
        <title>New taxa in the Lactobacillus gasseri group.</title>
        <authorList>
            <person name="Tanizawa Y."/>
            <person name="Tohno M."/>
            <person name="Endo A."/>
            <person name="Arita M."/>
        </authorList>
    </citation>
    <scope>NUCLEOTIDE SEQUENCE [LARGE SCALE GENOMIC DNA]</scope>
    <source>
        <strain evidence="2">DSM 24759</strain>
    </source>
</reference>
<keyword evidence="2" id="KW-1185">Reference proteome</keyword>
<dbReference type="AlphaFoldDB" id="A0A2Z6TCZ4"/>